<protein>
    <recommendedName>
        <fullName evidence="3">F-box domain-containing protein</fullName>
    </recommendedName>
</protein>
<sequence>MADTSITTTSWGYLPREIRLMILEELFDDGCSVAAFATVSREWQANIERHLFARITLDFGRAAQFGAAVAHRNRGLVRAVVLRVGLRDYAREVRAPMLFADALRLALKRTFISLSVRDVLGALRAWGRRREVLFMVL</sequence>
<dbReference type="SUPFAM" id="SSF81383">
    <property type="entry name" value="F-box domain"/>
    <property type="match status" value="1"/>
</dbReference>
<evidence type="ECO:0000313" key="1">
    <source>
        <dbReference type="EMBL" id="KAL1872749.1"/>
    </source>
</evidence>
<dbReference type="InterPro" id="IPR036047">
    <property type="entry name" value="F-box-like_dom_sf"/>
</dbReference>
<organism evidence="1 2">
    <name type="scientific">Diaporthe australafricana</name>
    <dbReference type="NCBI Taxonomy" id="127596"/>
    <lineage>
        <taxon>Eukaryota</taxon>
        <taxon>Fungi</taxon>
        <taxon>Dikarya</taxon>
        <taxon>Ascomycota</taxon>
        <taxon>Pezizomycotina</taxon>
        <taxon>Sordariomycetes</taxon>
        <taxon>Sordariomycetidae</taxon>
        <taxon>Diaporthales</taxon>
        <taxon>Diaporthaceae</taxon>
        <taxon>Diaporthe</taxon>
    </lineage>
</organism>
<evidence type="ECO:0008006" key="3">
    <source>
        <dbReference type="Google" id="ProtNLM"/>
    </source>
</evidence>
<proteinExistence type="predicted"/>
<gene>
    <name evidence="1" type="ORF">Daus18300_004295</name>
</gene>
<dbReference type="EMBL" id="JAWRVE010000028">
    <property type="protein sequence ID" value="KAL1872749.1"/>
    <property type="molecule type" value="Genomic_DNA"/>
</dbReference>
<dbReference type="Proteomes" id="UP001583177">
    <property type="component" value="Unassembled WGS sequence"/>
</dbReference>
<reference evidence="1 2" key="1">
    <citation type="journal article" date="2024" name="IMA Fungus">
        <title>IMA Genome - F19 : A genome assembly and annotation guide to empower mycologists, including annotated draft genome sequences of Ceratocystis pirilliformis, Diaporthe australafricana, Fusarium ophioides, Paecilomyces lecythidis, and Sporothrix stenoceras.</title>
        <authorList>
            <person name="Aylward J."/>
            <person name="Wilson A.M."/>
            <person name="Visagie C.M."/>
            <person name="Spraker J."/>
            <person name="Barnes I."/>
            <person name="Buitendag C."/>
            <person name="Ceriani C."/>
            <person name="Del Mar Angel L."/>
            <person name="du Plessis D."/>
            <person name="Fuchs T."/>
            <person name="Gasser K."/>
            <person name="Kramer D."/>
            <person name="Li W."/>
            <person name="Munsamy K."/>
            <person name="Piso A."/>
            <person name="Price J.L."/>
            <person name="Sonnekus B."/>
            <person name="Thomas C."/>
            <person name="van der Nest A."/>
            <person name="van Dijk A."/>
            <person name="van Heerden A."/>
            <person name="van Vuuren N."/>
            <person name="Yilmaz N."/>
            <person name="Duong T.A."/>
            <person name="van der Merwe N.A."/>
            <person name="Wingfield M.J."/>
            <person name="Wingfield B.D."/>
        </authorList>
    </citation>
    <scope>NUCLEOTIDE SEQUENCE [LARGE SCALE GENOMIC DNA]</scope>
    <source>
        <strain evidence="1 2">CMW 18300</strain>
    </source>
</reference>
<evidence type="ECO:0000313" key="2">
    <source>
        <dbReference type="Proteomes" id="UP001583177"/>
    </source>
</evidence>
<name>A0ABR3XAU4_9PEZI</name>
<keyword evidence="2" id="KW-1185">Reference proteome</keyword>
<accession>A0ABR3XAU4</accession>
<comment type="caution">
    <text evidence="1">The sequence shown here is derived from an EMBL/GenBank/DDBJ whole genome shotgun (WGS) entry which is preliminary data.</text>
</comment>